<reference evidence="2 3" key="2">
    <citation type="submission" date="2018-11" db="EMBL/GenBank/DDBJ databases">
        <authorList>
            <consortium name="Pathogen Informatics"/>
        </authorList>
    </citation>
    <scope>NUCLEOTIDE SEQUENCE [LARGE SCALE GENOMIC DNA]</scope>
    <source>
        <strain evidence="2 3">Egypt</strain>
    </source>
</reference>
<evidence type="ECO:0000313" key="2">
    <source>
        <dbReference type="EMBL" id="VDP66921.1"/>
    </source>
</evidence>
<dbReference type="Proteomes" id="UP000272942">
    <property type="component" value="Unassembled WGS sequence"/>
</dbReference>
<evidence type="ECO:0000313" key="4">
    <source>
        <dbReference type="WBParaSite" id="ECPE_0000260101-mRNA-1"/>
    </source>
</evidence>
<evidence type="ECO:0000313" key="3">
    <source>
        <dbReference type="Proteomes" id="UP000272942"/>
    </source>
</evidence>
<organism evidence="4">
    <name type="scientific">Echinostoma caproni</name>
    <dbReference type="NCBI Taxonomy" id="27848"/>
    <lineage>
        <taxon>Eukaryota</taxon>
        <taxon>Metazoa</taxon>
        <taxon>Spiralia</taxon>
        <taxon>Lophotrochozoa</taxon>
        <taxon>Platyhelminthes</taxon>
        <taxon>Trematoda</taxon>
        <taxon>Digenea</taxon>
        <taxon>Plagiorchiida</taxon>
        <taxon>Echinostomata</taxon>
        <taxon>Echinostomatoidea</taxon>
        <taxon>Echinostomatidae</taxon>
        <taxon>Echinostoma</taxon>
    </lineage>
</organism>
<feature type="compositionally biased region" description="Acidic residues" evidence="1">
    <location>
        <begin position="137"/>
        <end position="150"/>
    </location>
</feature>
<dbReference type="OrthoDB" id="6242526at2759"/>
<keyword evidence="3" id="KW-1185">Reference proteome</keyword>
<evidence type="ECO:0000256" key="1">
    <source>
        <dbReference type="SAM" id="MobiDB-lite"/>
    </source>
</evidence>
<sequence>MFVILSYGMTVTQANQLASGNGPISQDSNMTPVNPSADPGSFWSEQIKAHCLDSNGTMHGLFSTWTEYPDCHCTCYPNARLAVSVCDGCVVGGSRAGQIKTDERKPIARSGDRVGRGQLVIKSDVDRSVGPRIAENVPDEAQEDEMEDNAQDASRKTPLKHRGK</sequence>
<reference evidence="4" key="1">
    <citation type="submission" date="2016-06" db="UniProtKB">
        <authorList>
            <consortium name="WormBaseParasite"/>
        </authorList>
    </citation>
    <scope>IDENTIFICATION</scope>
</reference>
<feature type="compositionally biased region" description="Basic and acidic residues" evidence="1">
    <location>
        <begin position="105"/>
        <end position="115"/>
    </location>
</feature>
<dbReference type="AlphaFoldDB" id="A0A183A6L3"/>
<proteinExistence type="predicted"/>
<dbReference type="EMBL" id="UZAN01039722">
    <property type="protein sequence ID" value="VDP66921.1"/>
    <property type="molecule type" value="Genomic_DNA"/>
</dbReference>
<dbReference type="WBParaSite" id="ECPE_0000260101-mRNA-1">
    <property type="protein sequence ID" value="ECPE_0000260101-mRNA-1"/>
    <property type="gene ID" value="ECPE_0000260101"/>
</dbReference>
<protein>
    <submittedName>
        <fullName evidence="4">CVNH domain-containing protein</fullName>
    </submittedName>
</protein>
<gene>
    <name evidence="2" type="ORF">ECPE_LOCUS2598</name>
</gene>
<accession>A0A183A6L3</accession>
<feature type="region of interest" description="Disordered" evidence="1">
    <location>
        <begin position="105"/>
        <end position="164"/>
    </location>
</feature>
<name>A0A183A6L3_9TREM</name>